<feature type="transmembrane region" description="Helical" evidence="2">
    <location>
        <begin position="61"/>
        <end position="80"/>
    </location>
</feature>
<dbReference type="Proteomes" id="UP001634007">
    <property type="component" value="Unassembled WGS sequence"/>
</dbReference>
<keyword evidence="2" id="KW-0812">Transmembrane</keyword>
<proteinExistence type="predicted"/>
<evidence type="ECO:0000256" key="2">
    <source>
        <dbReference type="SAM" id="Phobius"/>
    </source>
</evidence>
<keyword evidence="4" id="KW-1185">Reference proteome</keyword>
<dbReference type="AlphaFoldDB" id="A0ABD3JD86"/>
<keyword evidence="2" id="KW-1133">Transmembrane helix</keyword>
<evidence type="ECO:0000256" key="1">
    <source>
        <dbReference type="SAM" id="MobiDB-lite"/>
    </source>
</evidence>
<organism evidence="3 4">
    <name type="scientific">Eucalyptus globulus</name>
    <name type="common">Tasmanian blue gum</name>
    <dbReference type="NCBI Taxonomy" id="34317"/>
    <lineage>
        <taxon>Eukaryota</taxon>
        <taxon>Viridiplantae</taxon>
        <taxon>Streptophyta</taxon>
        <taxon>Embryophyta</taxon>
        <taxon>Tracheophyta</taxon>
        <taxon>Spermatophyta</taxon>
        <taxon>Magnoliopsida</taxon>
        <taxon>eudicotyledons</taxon>
        <taxon>Gunneridae</taxon>
        <taxon>Pentapetalae</taxon>
        <taxon>rosids</taxon>
        <taxon>malvids</taxon>
        <taxon>Myrtales</taxon>
        <taxon>Myrtaceae</taxon>
        <taxon>Myrtoideae</taxon>
        <taxon>Eucalypteae</taxon>
        <taxon>Eucalyptus</taxon>
    </lineage>
</organism>
<comment type="caution">
    <text evidence="3">The sequence shown here is derived from an EMBL/GenBank/DDBJ whole genome shotgun (WGS) entry which is preliminary data.</text>
</comment>
<accession>A0ABD3JD86</accession>
<keyword evidence="2" id="KW-0472">Membrane</keyword>
<evidence type="ECO:0000313" key="3">
    <source>
        <dbReference type="EMBL" id="KAL3724743.1"/>
    </source>
</evidence>
<gene>
    <name evidence="3" type="ORF">ACJRO7_029842</name>
</gene>
<reference evidence="3 4" key="1">
    <citation type="submission" date="2024-11" db="EMBL/GenBank/DDBJ databases">
        <title>Chromosome-level genome assembly of Eucalyptus globulus Labill. provides insights into its genome evolution.</title>
        <authorList>
            <person name="Li X."/>
        </authorList>
    </citation>
    <scope>NUCLEOTIDE SEQUENCE [LARGE SCALE GENOMIC DNA]</scope>
    <source>
        <strain evidence="3">CL2024</strain>
        <tissue evidence="3">Fresh tender leaves</tissue>
    </source>
</reference>
<feature type="region of interest" description="Disordered" evidence="1">
    <location>
        <begin position="1"/>
        <end position="51"/>
    </location>
</feature>
<evidence type="ECO:0000313" key="4">
    <source>
        <dbReference type="Proteomes" id="UP001634007"/>
    </source>
</evidence>
<protein>
    <submittedName>
        <fullName evidence="3">Uncharacterized protein</fullName>
    </submittedName>
</protein>
<dbReference type="EMBL" id="JBJKBG010000008">
    <property type="protein sequence ID" value="KAL3724743.1"/>
    <property type="molecule type" value="Genomic_DNA"/>
</dbReference>
<name>A0ABD3JD86_EUCGL</name>
<feature type="compositionally biased region" description="Basic and acidic residues" evidence="1">
    <location>
        <begin position="1"/>
        <end position="15"/>
    </location>
</feature>
<sequence length="99" mass="10938">MKRVVEKGPRPKPTSEGEVGEEGERRGGSRSGWRSDSTRTPGSPHINTINGLASASRSSSFPHITCLLLLLLLLLPRFFYRRTVDRTPSTAAHRRSAKP</sequence>